<organism evidence="3 4">
    <name type="scientific">Leeuwenhoekiella palythoae</name>
    <dbReference type="NCBI Taxonomy" id="573501"/>
    <lineage>
        <taxon>Bacteria</taxon>
        <taxon>Pseudomonadati</taxon>
        <taxon>Bacteroidota</taxon>
        <taxon>Flavobacteriia</taxon>
        <taxon>Flavobacteriales</taxon>
        <taxon>Flavobacteriaceae</taxon>
        <taxon>Leeuwenhoekiella</taxon>
    </lineage>
</organism>
<dbReference type="AlphaFoldDB" id="A0A1M5WU88"/>
<reference evidence="4" key="1">
    <citation type="submission" date="2016-11" db="EMBL/GenBank/DDBJ databases">
        <authorList>
            <person name="Varghese N."/>
            <person name="Submissions S."/>
        </authorList>
    </citation>
    <scope>NUCLEOTIDE SEQUENCE [LARGE SCALE GENOMIC DNA]</scope>
    <source>
        <strain evidence="4">DSM 19859</strain>
    </source>
</reference>
<sequence>MLKDVLQKLKLHPQDPLQIHGYQTYGTNEHLYLLGRALEDEGVNLDKTGLANAFKNAYKQFRSDELPFAKLKIKLPDDRVFYVETNAEGYFKFDKAVKDLQDLTNEQGWLQLELAYDDENQKRLIKNNNRFPGQMLIPSRKAEFGVISDIDDTILKTGVTSLLKWRVIFNTLFTGVGKRTPFKGAASFYKQLHLGKSGNASNPMFYVSNSPWNLYHYLQAFIKHNNFPKGAILLRDFRTPFDRTPKPEKPHKQREIRNILNTYPDLQFVLIGDSGEHDADIYIEIAEEFPERIKAIYLRSVNHEKRVFRVRGLLERFELTPALLVKDSQTAAEHARELGLIQ</sequence>
<evidence type="ECO:0000313" key="5">
    <source>
        <dbReference type="Proteomes" id="UP000290037"/>
    </source>
</evidence>
<name>A0A1M5WU88_9FLAO</name>
<accession>A0A1M5WU88</accession>
<dbReference type="RefSeq" id="WP_072981599.1">
    <property type="nucleotide sequence ID" value="NZ_FQXT01000002.1"/>
</dbReference>
<proteinExistence type="predicted"/>
<dbReference type="OrthoDB" id="9789875at2"/>
<dbReference type="PANTHER" id="PTHR28208">
    <property type="entry name" value="PHOSPHATIDATE PHOSPHATASE APP1"/>
    <property type="match status" value="1"/>
</dbReference>
<dbReference type="Proteomes" id="UP000290037">
    <property type="component" value="Unassembled WGS sequence"/>
</dbReference>
<protein>
    <submittedName>
        <fullName evidence="3">Phosphatidate phosphatase APP1</fullName>
    </submittedName>
</protein>
<dbReference type="Pfam" id="PF09949">
    <property type="entry name" value="APP1_cat"/>
    <property type="match status" value="1"/>
</dbReference>
<dbReference type="EMBL" id="FQXT01000002">
    <property type="protein sequence ID" value="SHH91215.1"/>
    <property type="molecule type" value="Genomic_DNA"/>
</dbReference>
<reference evidence="2 5" key="3">
    <citation type="submission" date="2018-07" db="EMBL/GenBank/DDBJ databases">
        <title>Leeuwenhoekiella genomics.</title>
        <authorList>
            <person name="Tahon G."/>
            <person name="Willems A."/>
        </authorList>
    </citation>
    <scope>NUCLEOTIDE SEQUENCE [LARGE SCALE GENOMIC DNA]</scope>
    <source>
        <strain evidence="2 5">LMG 24856</strain>
    </source>
</reference>
<dbReference type="Proteomes" id="UP000184240">
    <property type="component" value="Unassembled WGS sequence"/>
</dbReference>
<dbReference type="InterPro" id="IPR019236">
    <property type="entry name" value="APP1_cat"/>
</dbReference>
<feature type="domain" description="Phosphatidate phosphatase APP1 catalytic" evidence="1">
    <location>
        <begin position="144"/>
        <end position="299"/>
    </location>
</feature>
<dbReference type="GO" id="GO:0008195">
    <property type="term" value="F:phosphatidate phosphatase activity"/>
    <property type="evidence" value="ECO:0007669"/>
    <property type="project" value="InterPro"/>
</dbReference>
<evidence type="ECO:0000259" key="1">
    <source>
        <dbReference type="Pfam" id="PF09949"/>
    </source>
</evidence>
<evidence type="ECO:0000313" key="2">
    <source>
        <dbReference type="EMBL" id="RXG31537.1"/>
    </source>
</evidence>
<dbReference type="PANTHER" id="PTHR28208:SF3">
    <property type="entry name" value="PHOSPHATIDATE PHOSPHATASE APP1"/>
    <property type="match status" value="1"/>
</dbReference>
<reference evidence="3" key="2">
    <citation type="submission" date="2016-11" db="EMBL/GenBank/DDBJ databases">
        <authorList>
            <person name="Jaros S."/>
            <person name="Januszkiewicz K."/>
            <person name="Wedrychowicz H."/>
        </authorList>
    </citation>
    <scope>NUCLEOTIDE SEQUENCE [LARGE SCALE GENOMIC DNA]</scope>
    <source>
        <strain evidence="3">DSM 19859</strain>
    </source>
</reference>
<evidence type="ECO:0000313" key="3">
    <source>
        <dbReference type="EMBL" id="SHH91215.1"/>
    </source>
</evidence>
<evidence type="ECO:0000313" key="4">
    <source>
        <dbReference type="Proteomes" id="UP000184240"/>
    </source>
</evidence>
<dbReference type="EMBL" id="QOVN01000001">
    <property type="protein sequence ID" value="RXG31537.1"/>
    <property type="molecule type" value="Genomic_DNA"/>
</dbReference>
<keyword evidence="5" id="KW-1185">Reference proteome</keyword>
<gene>
    <name evidence="2" type="ORF">DSM01_683</name>
    <name evidence="3" type="ORF">SAMN04487999_1391</name>
</gene>
<dbReference type="InterPro" id="IPR052935">
    <property type="entry name" value="Mg2+_PAP"/>
</dbReference>